<comment type="caution">
    <text evidence="1">The sequence shown here is derived from an EMBL/GenBank/DDBJ whole genome shotgun (WGS) entry which is preliminary data.</text>
</comment>
<dbReference type="SUPFAM" id="SSF52540">
    <property type="entry name" value="P-loop containing nucleoside triphosphate hydrolases"/>
    <property type="match status" value="1"/>
</dbReference>
<dbReference type="Gene3D" id="3.40.50.300">
    <property type="entry name" value="P-loop containing nucleotide triphosphate hydrolases"/>
    <property type="match status" value="1"/>
</dbReference>
<keyword evidence="2" id="KW-1185">Reference proteome</keyword>
<dbReference type="Proteomes" id="UP000709466">
    <property type="component" value="Unassembled WGS sequence"/>
</dbReference>
<evidence type="ECO:0000313" key="2">
    <source>
        <dbReference type="Proteomes" id="UP000709466"/>
    </source>
</evidence>
<sequence>MKQQLAFDLPANVSLGPDDFFVSVANAKAYVMIMAPESWIESKLAIIGPPGSGKSHLARVFQHQRDALVFSADALDSDMPLPNFPVVIEDAERITPDGEEALFHIHNHMKQRRLPLLLTSSLAPGRWPIDLPDLASRMQATSTVQIDDPDDRLLAAVLMKQFADRQLMPKPHVITYIASHIERSFAAASDIVNRMDSEALYNGARLNIPLARRLLDIKDDSE</sequence>
<dbReference type="PANTHER" id="PTHR30050:SF5">
    <property type="entry name" value="DNAA REGULATORY INACTIVATOR HDA"/>
    <property type="match status" value="1"/>
</dbReference>
<evidence type="ECO:0000313" key="1">
    <source>
        <dbReference type="EMBL" id="NIY72267.1"/>
    </source>
</evidence>
<proteinExistence type="predicted"/>
<accession>A0ABX0W066</accession>
<protein>
    <submittedName>
        <fullName evidence="1">Chromosomal replication initiator DnaA</fullName>
    </submittedName>
</protein>
<name>A0ABX0W066_9RHOB</name>
<dbReference type="InterPro" id="IPR027417">
    <property type="entry name" value="P-loop_NTPase"/>
</dbReference>
<gene>
    <name evidence="1" type="ORF">HCZ30_07440</name>
</gene>
<dbReference type="EMBL" id="JAATOP010000004">
    <property type="protein sequence ID" value="NIY72267.1"/>
    <property type="molecule type" value="Genomic_DNA"/>
</dbReference>
<dbReference type="PANTHER" id="PTHR30050">
    <property type="entry name" value="CHROMOSOMAL REPLICATION INITIATOR PROTEIN DNAA"/>
    <property type="match status" value="1"/>
</dbReference>
<organism evidence="1 2">
    <name type="scientific">Marivivens donghaensis</name>
    <dbReference type="NCBI Taxonomy" id="1699413"/>
    <lineage>
        <taxon>Bacteria</taxon>
        <taxon>Pseudomonadati</taxon>
        <taxon>Pseudomonadota</taxon>
        <taxon>Alphaproteobacteria</taxon>
        <taxon>Rhodobacterales</taxon>
        <taxon>Paracoccaceae</taxon>
        <taxon>Marivivens group</taxon>
        <taxon>Marivivens</taxon>
    </lineage>
</organism>
<dbReference type="RefSeq" id="WP_167637650.1">
    <property type="nucleotide sequence ID" value="NZ_JAATOP010000004.1"/>
</dbReference>
<reference evidence="1 2" key="1">
    <citation type="submission" date="2020-03" db="EMBL/GenBank/DDBJ databases">
        <title>Bacterial isolates of synthetic phycosphere.</title>
        <authorList>
            <person name="Fu H."/>
            <person name="Moran M.A."/>
        </authorList>
    </citation>
    <scope>NUCLEOTIDE SEQUENCE [LARGE SCALE GENOMIC DNA]</scope>
    <source>
        <strain evidence="1 2">HF1</strain>
    </source>
</reference>
<dbReference type="Gene3D" id="1.10.8.60">
    <property type="match status" value="1"/>
</dbReference>